<dbReference type="InterPro" id="IPR008966">
    <property type="entry name" value="Adhesion_dom_sf"/>
</dbReference>
<evidence type="ECO:0000256" key="1">
    <source>
        <dbReference type="ARBA" id="ARBA00004561"/>
    </source>
</evidence>
<evidence type="ECO:0000313" key="7">
    <source>
        <dbReference type="EMBL" id="GAD78125.1"/>
    </source>
</evidence>
<evidence type="ECO:0000256" key="3">
    <source>
        <dbReference type="ARBA" id="ARBA00022729"/>
    </source>
</evidence>
<feature type="chain" id="PRO_5004638367" description="Fimbrial-type adhesion domain-containing protein" evidence="5">
    <location>
        <begin position="25"/>
        <end position="175"/>
    </location>
</feature>
<feature type="domain" description="Fimbrial-type adhesion" evidence="6">
    <location>
        <begin position="31"/>
        <end position="175"/>
    </location>
</feature>
<dbReference type="Proteomes" id="UP000016567">
    <property type="component" value="Unassembled WGS sequence"/>
</dbReference>
<dbReference type="InterPro" id="IPR050263">
    <property type="entry name" value="Bact_Fimbrial_Adh_Pro"/>
</dbReference>
<dbReference type="Gene3D" id="2.60.40.1090">
    <property type="entry name" value="Fimbrial-type adhesion domain"/>
    <property type="match status" value="1"/>
</dbReference>
<sequence>MNKFNKMLFIVALSGFGLSNAAIAGNTGTIRFIGSVTSQTCNIVGEQDNIYSNTITLGDYTKDEVLDGRTTEKLFNLRAFNDNQQECTPQGSIEISWTPINGWDQGGLMNTGTANDVVVKLMDKDSVAFGPLRNNVIYSQSFAATYPFKAQLISSGTGVSAGSVRAAASFIVVYQ</sequence>
<keyword evidence="3 5" id="KW-0732">Signal</keyword>
<comment type="subcellular location">
    <subcellularLocation>
        <location evidence="1">Fimbrium</location>
    </subcellularLocation>
</comment>
<dbReference type="eggNOG" id="COG3539">
    <property type="taxonomic scope" value="Bacteria"/>
</dbReference>
<accession>U3AWJ8</accession>
<dbReference type="InterPro" id="IPR000259">
    <property type="entry name" value="Adhesion_dom_fimbrial"/>
</dbReference>
<dbReference type="EMBL" id="BATL01000128">
    <property type="protein sequence ID" value="GAD78125.1"/>
    <property type="molecule type" value="Genomic_DNA"/>
</dbReference>
<evidence type="ECO:0000313" key="8">
    <source>
        <dbReference type="Proteomes" id="UP000016567"/>
    </source>
</evidence>
<dbReference type="SUPFAM" id="SSF49401">
    <property type="entry name" value="Bacterial adhesins"/>
    <property type="match status" value="1"/>
</dbReference>
<dbReference type="GO" id="GO:0043709">
    <property type="term" value="P:cell adhesion involved in single-species biofilm formation"/>
    <property type="evidence" value="ECO:0007669"/>
    <property type="project" value="TreeGrafter"/>
</dbReference>
<dbReference type="PANTHER" id="PTHR33420">
    <property type="entry name" value="FIMBRIAL SUBUNIT ELFA-RELATED"/>
    <property type="match status" value="1"/>
</dbReference>
<keyword evidence="8" id="KW-1185">Reference proteome</keyword>
<dbReference type="InterPro" id="IPR036937">
    <property type="entry name" value="Adhesion_dom_fimbrial_sf"/>
</dbReference>
<reference evidence="7 8" key="1">
    <citation type="submission" date="2013-09" db="EMBL/GenBank/DDBJ databases">
        <title>Whole genome shotgun sequence of Vibrio azureus NBRC 104587.</title>
        <authorList>
            <person name="Isaki S."/>
            <person name="Hosoyama A."/>
            <person name="Numata M."/>
            <person name="Hashimoto M."/>
            <person name="Hosoyama Y."/>
            <person name="Tsuchikane K."/>
            <person name="Noguchi M."/>
            <person name="Hirakata S."/>
            <person name="Ichikawa N."/>
            <person name="Ohji S."/>
            <person name="Yamazoe A."/>
            <person name="Fujita N."/>
        </authorList>
    </citation>
    <scope>NUCLEOTIDE SEQUENCE [LARGE SCALE GENOMIC DNA]</scope>
    <source>
        <strain evidence="7 8">NBRC 104587</strain>
    </source>
</reference>
<name>U3AWJ8_9VIBR</name>
<feature type="signal peptide" evidence="5">
    <location>
        <begin position="1"/>
        <end position="24"/>
    </location>
</feature>
<comment type="caution">
    <text evidence="7">The sequence shown here is derived from an EMBL/GenBank/DDBJ whole genome shotgun (WGS) entry which is preliminary data.</text>
</comment>
<dbReference type="RefSeq" id="WP_021711857.1">
    <property type="nucleotide sequence ID" value="NZ_BAOB01000714.1"/>
</dbReference>
<dbReference type="PANTHER" id="PTHR33420:SF3">
    <property type="entry name" value="FIMBRIAL SUBUNIT ELFA"/>
    <property type="match status" value="1"/>
</dbReference>
<dbReference type="OrthoDB" id="6555787at2"/>
<protein>
    <recommendedName>
        <fullName evidence="6">Fimbrial-type adhesion domain-containing protein</fullName>
    </recommendedName>
</protein>
<dbReference type="AlphaFoldDB" id="U3AWJ8"/>
<dbReference type="STRING" id="1219077.VAZ01S_128_00080"/>
<proteinExistence type="inferred from homology"/>
<evidence type="ECO:0000256" key="4">
    <source>
        <dbReference type="ARBA" id="ARBA00023263"/>
    </source>
</evidence>
<comment type="similarity">
    <text evidence="2">Belongs to the fimbrial protein family.</text>
</comment>
<keyword evidence="4" id="KW-0281">Fimbrium</keyword>
<evidence type="ECO:0000256" key="5">
    <source>
        <dbReference type="SAM" id="SignalP"/>
    </source>
</evidence>
<organism evidence="7 8">
    <name type="scientific">Vibrio azureus NBRC 104587</name>
    <dbReference type="NCBI Taxonomy" id="1219077"/>
    <lineage>
        <taxon>Bacteria</taxon>
        <taxon>Pseudomonadati</taxon>
        <taxon>Pseudomonadota</taxon>
        <taxon>Gammaproteobacteria</taxon>
        <taxon>Vibrionales</taxon>
        <taxon>Vibrionaceae</taxon>
        <taxon>Vibrio</taxon>
    </lineage>
</organism>
<dbReference type="GO" id="GO:0009289">
    <property type="term" value="C:pilus"/>
    <property type="evidence" value="ECO:0007669"/>
    <property type="project" value="UniProtKB-SubCell"/>
</dbReference>
<dbReference type="Pfam" id="PF00419">
    <property type="entry name" value="Fimbrial"/>
    <property type="match status" value="1"/>
</dbReference>
<evidence type="ECO:0000256" key="2">
    <source>
        <dbReference type="ARBA" id="ARBA00006671"/>
    </source>
</evidence>
<evidence type="ECO:0000259" key="6">
    <source>
        <dbReference type="Pfam" id="PF00419"/>
    </source>
</evidence>
<gene>
    <name evidence="7" type="ORF">VAZ01S_128_00080</name>
</gene>